<dbReference type="InterPro" id="IPR018193">
    <property type="entry name" value="Glyc_kinase_flavodox-like_fold"/>
</dbReference>
<evidence type="ECO:0000256" key="3">
    <source>
        <dbReference type="ARBA" id="ARBA00022777"/>
    </source>
</evidence>
<dbReference type="PANTHER" id="PTHR21599:SF0">
    <property type="entry name" value="GLYCERATE KINASE"/>
    <property type="match status" value="1"/>
</dbReference>
<evidence type="ECO:0000313" key="5">
    <source>
        <dbReference type="EMBL" id="MFC3127506.1"/>
    </source>
</evidence>
<dbReference type="RefSeq" id="WP_379599573.1">
    <property type="nucleotide sequence ID" value="NZ_JBHRTN010000028.1"/>
</dbReference>
<proteinExistence type="inferred from homology"/>
<comment type="similarity">
    <text evidence="1 4">Belongs to the glycerate kinase type-1 family.</text>
</comment>
<comment type="caution">
    <text evidence="5">The sequence shown here is derived from an EMBL/GenBank/DDBJ whole genome shotgun (WGS) entry which is preliminary data.</text>
</comment>
<dbReference type="EC" id="2.7.1.31" evidence="5"/>
<evidence type="ECO:0000313" key="6">
    <source>
        <dbReference type="Proteomes" id="UP001595593"/>
    </source>
</evidence>
<dbReference type="EMBL" id="JBHRTN010000028">
    <property type="protein sequence ID" value="MFC3127506.1"/>
    <property type="molecule type" value="Genomic_DNA"/>
</dbReference>
<reference evidence="6" key="1">
    <citation type="journal article" date="2019" name="Int. J. Syst. Evol. Microbiol.">
        <title>The Global Catalogue of Microorganisms (GCM) 10K type strain sequencing project: providing services to taxonomists for standard genome sequencing and annotation.</title>
        <authorList>
            <consortium name="The Broad Institute Genomics Platform"/>
            <consortium name="The Broad Institute Genome Sequencing Center for Infectious Disease"/>
            <person name="Wu L."/>
            <person name="Ma J."/>
        </authorList>
    </citation>
    <scope>NUCLEOTIDE SEQUENCE [LARGE SCALE GENOMIC DNA]</scope>
    <source>
        <strain evidence="6">KCTC 52094</strain>
    </source>
</reference>
<gene>
    <name evidence="5" type="ORF">ACFOD4_20780</name>
</gene>
<evidence type="ECO:0000256" key="4">
    <source>
        <dbReference type="PIRNR" id="PIRNR006078"/>
    </source>
</evidence>
<dbReference type="GO" id="GO:0008887">
    <property type="term" value="F:glycerate kinase activity"/>
    <property type="evidence" value="ECO:0007669"/>
    <property type="project" value="UniProtKB-EC"/>
</dbReference>
<keyword evidence="3 4" id="KW-0418">Kinase</keyword>
<dbReference type="Gene3D" id="3.90.1510.10">
    <property type="entry name" value="Glycerate kinase, domain 2"/>
    <property type="match status" value="1"/>
</dbReference>
<dbReference type="Gene3D" id="3.40.50.10350">
    <property type="entry name" value="Glycerate kinase, domain 1"/>
    <property type="match status" value="1"/>
</dbReference>
<keyword evidence="6" id="KW-1185">Reference proteome</keyword>
<dbReference type="PIRSF" id="PIRSF006078">
    <property type="entry name" value="GlxK"/>
    <property type="match status" value="1"/>
</dbReference>
<protein>
    <submittedName>
        <fullName evidence="5">Glycerate kinase</fullName>
        <ecNumber evidence="5">2.7.1.31</ecNumber>
    </submittedName>
</protein>
<dbReference type="Pfam" id="PF02595">
    <property type="entry name" value="Gly_kinase"/>
    <property type="match status" value="1"/>
</dbReference>
<organism evidence="5 6">
    <name type="scientific">Teichococcus globiformis</name>
    <dbReference type="NCBI Taxonomy" id="2307229"/>
    <lineage>
        <taxon>Bacteria</taxon>
        <taxon>Pseudomonadati</taxon>
        <taxon>Pseudomonadota</taxon>
        <taxon>Alphaproteobacteria</taxon>
        <taxon>Acetobacterales</taxon>
        <taxon>Roseomonadaceae</taxon>
        <taxon>Roseomonas</taxon>
    </lineage>
</organism>
<accession>A0ABV7G7L2</accession>
<evidence type="ECO:0000256" key="1">
    <source>
        <dbReference type="ARBA" id="ARBA00006284"/>
    </source>
</evidence>
<dbReference type="PANTHER" id="PTHR21599">
    <property type="entry name" value="GLYCERATE KINASE"/>
    <property type="match status" value="1"/>
</dbReference>
<dbReference type="InterPro" id="IPR018197">
    <property type="entry name" value="Glycerate_kinase_RE-like"/>
</dbReference>
<dbReference type="Proteomes" id="UP001595593">
    <property type="component" value="Unassembled WGS sequence"/>
</dbReference>
<dbReference type="SUPFAM" id="SSF110738">
    <property type="entry name" value="Glycerate kinase I"/>
    <property type="match status" value="1"/>
</dbReference>
<name>A0ABV7G7L2_9PROT</name>
<evidence type="ECO:0000256" key="2">
    <source>
        <dbReference type="ARBA" id="ARBA00022679"/>
    </source>
</evidence>
<dbReference type="NCBIfam" id="TIGR00045">
    <property type="entry name" value="glycerate kinase"/>
    <property type="match status" value="1"/>
</dbReference>
<dbReference type="InterPro" id="IPR036129">
    <property type="entry name" value="Glycerate_kinase_sf"/>
</dbReference>
<dbReference type="InterPro" id="IPR004381">
    <property type="entry name" value="Glycerate_kinase"/>
</dbReference>
<sequence length="407" mass="41599">MPLTVLIAPSGFKECLSADEVADCIGRGVLRAIPDATILKAPMVDGGEGFTKALVAATGGTLHHLAVTGPIGDAVPSFFGFTGGAGPRTAVIEMAAAAGLRLVPRDRRDPTRTTSRGVGELIRAALDAGAERILLGCGDSGINDGGAGMVQALGIRLLDMGGRDLAPGGGALEHLARIDFSGRDPRLADVKLDAAVNWHNMLLGASGVARVFGPQKGATPEQVERLDAGMHRYAVAIEAATGIAVAEAPGAGASGGMGAAVLGLLGGRLHPRYDIVMRYMDLDRLIDRADLIITAEGSIDGQTPFGKIPAEVAFRAKRAGLPVIALAGTIGKGAASNFEHGIDAFASILKRPCSLEEAIAKAGKLLVCAAEDAARMVKIGIGLAPFCEATGKSGRSGLRLRPVSRTA</sequence>
<keyword evidence="2 4" id="KW-0808">Transferase</keyword>